<organism evidence="1">
    <name type="scientific">viral metagenome</name>
    <dbReference type="NCBI Taxonomy" id="1070528"/>
    <lineage>
        <taxon>unclassified sequences</taxon>
        <taxon>metagenomes</taxon>
        <taxon>organismal metagenomes</taxon>
    </lineage>
</organism>
<dbReference type="AlphaFoldDB" id="A0A6C0HW92"/>
<dbReference type="EMBL" id="MN740026">
    <property type="protein sequence ID" value="QHT84764.1"/>
    <property type="molecule type" value="Genomic_DNA"/>
</dbReference>
<reference evidence="1" key="1">
    <citation type="journal article" date="2020" name="Nature">
        <title>Giant virus diversity and host interactions through global metagenomics.</title>
        <authorList>
            <person name="Schulz F."/>
            <person name="Roux S."/>
            <person name="Paez-Espino D."/>
            <person name="Jungbluth S."/>
            <person name="Walsh D.A."/>
            <person name="Denef V.J."/>
            <person name="McMahon K.D."/>
            <person name="Konstantinidis K.T."/>
            <person name="Eloe-Fadrosh E.A."/>
            <person name="Kyrpides N.C."/>
            <person name="Woyke T."/>
        </authorList>
    </citation>
    <scope>NUCLEOTIDE SEQUENCE</scope>
    <source>
        <strain evidence="1">GVMAG-M-3300023184-177</strain>
    </source>
</reference>
<accession>A0A6C0HW92</accession>
<evidence type="ECO:0000313" key="1">
    <source>
        <dbReference type="EMBL" id="QHT84764.1"/>
    </source>
</evidence>
<protein>
    <submittedName>
        <fullName evidence="1">Uncharacterized protein</fullName>
    </submittedName>
</protein>
<proteinExistence type="predicted"/>
<name>A0A6C0HW92_9ZZZZ</name>
<sequence>MVFVSLVNISLDITANITWWIMKNSIYGTYYIVTYFMPPIPTKEEIELLELRNEISSLNKKLHLINSINNNAHIITREQLLNDVETEFEMIDEF</sequence>